<dbReference type="OrthoDB" id="4335730at2"/>
<dbReference type="STRING" id="1765722.AT728_32070"/>
<dbReference type="EMBL" id="LOCL01000059">
    <property type="protein sequence ID" value="KUF14498.1"/>
    <property type="molecule type" value="Genomic_DNA"/>
</dbReference>
<feature type="transmembrane region" description="Helical" evidence="2">
    <location>
        <begin position="278"/>
        <end position="297"/>
    </location>
</feature>
<keyword evidence="2" id="KW-1133">Transmembrane helix</keyword>
<proteinExistence type="predicted"/>
<evidence type="ECO:0000313" key="4">
    <source>
        <dbReference type="EMBL" id="KUF14498.1"/>
    </source>
</evidence>
<sequence>MRPSAPHLALTLTTAALCALAATAPAYAENTATAEVTPRHAAPGRHVTVSVTCPAAGDAPATMDGHSQAFEGGTVRLERTGHHRNKQQHHQDNRNSGEDPLGAPGPGKASANALEPGDDTPPGEAPPDGGNTSDTSYDTGTETWTETETETETGTGTETETETDTWTETETETGTGTRTETGTGTHTEAGTGTGTGSTGTVYRGTARIADASAFEGGGPNAVGPESEWAVDGTCHGDGRWKATFTVTRTAHTATHTAPGVSRGVHAGRTGGFTDSPPALAAGVLLVVVALGAAVHRLRRDRGFGR</sequence>
<evidence type="ECO:0008006" key="6">
    <source>
        <dbReference type="Google" id="ProtNLM"/>
    </source>
</evidence>
<name>A0A0W7WV95_9ACTN</name>
<accession>A0A0W7WV95</accession>
<feature type="compositionally biased region" description="Low complexity" evidence="1">
    <location>
        <begin position="172"/>
        <end position="190"/>
    </location>
</feature>
<keyword evidence="5" id="KW-1185">Reference proteome</keyword>
<comment type="caution">
    <text evidence="4">The sequence shown here is derived from an EMBL/GenBank/DDBJ whole genome shotgun (WGS) entry which is preliminary data.</text>
</comment>
<protein>
    <recommendedName>
        <fullName evidence="6">Gram-positive cocci surface proteins LPxTG domain-containing protein</fullName>
    </recommendedName>
</protein>
<feature type="region of interest" description="Disordered" evidence="1">
    <location>
        <begin position="82"/>
        <end position="201"/>
    </location>
</feature>
<keyword evidence="3" id="KW-0732">Signal</keyword>
<feature type="compositionally biased region" description="Acidic residues" evidence="1">
    <location>
        <begin position="159"/>
        <end position="171"/>
    </location>
</feature>
<evidence type="ECO:0000256" key="2">
    <source>
        <dbReference type="SAM" id="Phobius"/>
    </source>
</evidence>
<organism evidence="4 5">
    <name type="scientific">Streptomyces silvensis</name>
    <dbReference type="NCBI Taxonomy" id="1765722"/>
    <lineage>
        <taxon>Bacteria</taxon>
        <taxon>Bacillati</taxon>
        <taxon>Actinomycetota</taxon>
        <taxon>Actinomycetes</taxon>
        <taxon>Kitasatosporales</taxon>
        <taxon>Streptomycetaceae</taxon>
        <taxon>Streptomyces</taxon>
    </lineage>
</organism>
<feature type="signal peptide" evidence="3">
    <location>
        <begin position="1"/>
        <end position="28"/>
    </location>
</feature>
<dbReference type="RefSeq" id="WP_058851303.1">
    <property type="nucleotide sequence ID" value="NZ_LOCL01000059.1"/>
</dbReference>
<keyword evidence="2" id="KW-0812">Transmembrane</keyword>
<keyword evidence="2" id="KW-0472">Membrane</keyword>
<evidence type="ECO:0000313" key="5">
    <source>
        <dbReference type="Proteomes" id="UP000054804"/>
    </source>
</evidence>
<evidence type="ECO:0000256" key="1">
    <source>
        <dbReference type="SAM" id="MobiDB-lite"/>
    </source>
</evidence>
<gene>
    <name evidence="4" type="ORF">AT728_32070</name>
</gene>
<reference evidence="4 5" key="1">
    <citation type="submission" date="2015-12" db="EMBL/GenBank/DDBJ databases">
        <title>Draft genome sequence of Streptomyces silvensis ATCC 53525, a producer of novel hormone antagonists.</title>
        <authorList>
            <person name="Johnston C.W."/>
            <person name="Li Y."/>
            <person name="Magarvey N.A."/>
        </authorList>
    </citation>
    <scope>NUCLEOTIDE SEQUENCE [LARGE SCALE GENOMIC DNA]</scope>
    <source>
        <strain evidence="4 5">ATCC 53525</strain>
    </source>
</reference>
<dbReference type="AlphaFoldDB" id="A0A0W7WV95"/>
<feature type="chain" id="PRO_5038567224" description="Gram-positive cocci surface proteins LPxTG domain-containing protein" evidence="3">
    <location>
        <begin position="29"/>
        <end position="305"/>
    </location>
</feature>
<evidence type="ECO:0000256" key="3">
    <source>
        <dbReference type="SAM" id="SignalP"/>
    </source>
</evidence>
<dbReference type="Proteomes" id="UP000054804">
    <property type="component" value="Unassembled WGS sequence"/>
</dbReference>